<dbReference type="Proteomes" id="UP001501585">
    <property type="component" value="Unassembled WGS sequence"/>
</dbReference>
<dbReference type="InterPro" id="IPR004561">
    <property type="entry name" value="IsoChor_synthase"/>
</dbReference>
<keyword evidence="8" id="KW-1185">Reference proteome</keyword>
<protein>
    <recommendedName>
        <fullName evidence="3">isochorismate synthase</fullName>
        <ecNumber evidence="3">5.4.4.2</ecNumber>
    </recommendedName>
    <alternativeName>
        <fullName evidence="5">Isochorismate mutase</fullName>
    </alternativeName>
</protein>
<dbReference type="InterPro" id="IPR015890">
    <property type="entry name" value="Chorismate_C"/>
</dbReference>
<dbReference type="PANTHER" id="PTHR42839:SF2">
    <property type="entry name" value="ISOCHORISMATE SYNTHASE ENTC"/>
    <property type="match status" value="1"/>
</dbReference>
<evidence type="ECO:0000256" key="2">
    <source>
        <dbReference type="ARBA" id="ARBA00005297"/>
    </source>
</evidence>
<name>A0ABP5F0B9_9ACTN</name>
<evidence type="ECO:0000313" key="7">
    <source>
        <dbReference type="EMBL" id="GAA2012904.1"/>
    </source>
</evidence>
<evidence type="ECO:0000259" key="6">
    <source>
        <dbReference type="Pfam" id="PF00425"/>
    </source>
</evidence>
<dbReference type="EMBL" id="BAAAPC010000025">
    <property type="protein sequence ID" value="GAA2012904.1"/>
    <property type="molecule type" value="Genomic_DNA"/>
</dbReference>
<sequence length="460" mass="48727">MMPEGNRGRSGVILGTVRECPEAAVARTHAPIGVLDSVDVSVVATTPPQLAVRTVPLRDGRDLLEHLPSDAPLAWVHRGDGLVAWGEAARFTWPGDDVGDGTQRFTAAARWLAEAASGTDVEDEVNLPGSGMVAFGGFTFDGRSAGSTLVIPRIVIGRRADQSWLTTIGDRRGAHPGEILASCTPSRPIGPLTWTEGSIPAAEWGEAVATAVRHIRSGEIAKVVLARDVYAQAERDIDVRTVLRRLTRDYPGCYTFSVDGMVGATPELLIRREGDGVGSLVLAGTRPRGTTPAEDERLAAELTESAKDLEEHEYAIDSLRAALAPLAATVETPDRPRLLRLPNVQHLASPARATLRPGVSTLDVVAALHPTAAVGGTPTAAAVELIRDLEGMDRGRYAGPVGWIDAQGNGEWGIALRCAHISQSRARLFAGCGIVAGSNPEAELAEADSKFQVMRQALTD</sequence>
<dbReference type="SUPFAM" id="SSF56322">
    <property type="entry name" value="ADC synthase"/>
    <property type="match status" value="1"/>
</dbReference>
<evidence type="ECO:0000256" key="4">
    <source>
        <dbReference type="ARBA" id="ARBA00023235"/>
    </source>
</evidence>
<evidence type="ECO:0000256" key="5">
    <source>
        <dbReference type="ARBA" id="ARBA00041564"/>
    </source>
</evidence>
<evidence type="ECO:0000256" key="3">
    <source>
        <dbReference type="ARBA" id="ARBA00012824"/>
    </source>
</evidence>
<reference evidence="8" key="1">
    <citation type="journal article" date="2019" name="Int. J. Syst. Evol. Microbiol.">
        <title>The Global Catalogue of Microorganisms (GCM) 10K type strain sequencing project: providing services to taxonomists for standard genome sequencing and annotation.</title>
        <authorList>
            <consortium name="The Broad Institute Genomics Platform"/>
            <consortium name="The Broad Institute Genome Sequencing Center for Infectious Disease"/>
            <person name="Wu L."/>
            <person name="Ma J."/>
        </authorList>
    </citation>
    <scope>NUCLEOTIDE SEQUENCE [LARGE SCALE GENOMIC DNA]</scope>
    <source>
        <strain evidence="8">JCM 15313</strain>
    </source>
</reference>
<keyword evidence="4" id="KW-0413">Isomerase</keyword>
<evidence type="ECO:0000256" key="1">
    <source>
        <dbReference type="ARBA" id="ARBA00000799"/>
    </source>
</evidence>
<gene>
    <name evidence="7" type="ORF">GCM10009799_46560</name>
</gene>
<evidence type="ECO:0000313" key="8">
    <source>
        <dbReference type="Proteomes" id="UP001501585"/>
    </source>
</evidence>
<dbReference type="EC" id="5.4.4.2" evidence="3"/>
<comment type="caution">
    <text evidence="7">The sequence shown here is derived from an EMBL/GenBank/DDBJ whole genome shotgun (WGS) entry which is preliminary data.</text>
</comment>
<dbReference type="PANTHER" id="PTHR42839">
    <property type="entry name" value="ISOCHORISMATE SYNTHASE ENTC"/>
    <property type="match status" value="1"/>
</dbReference>
<feature type="domain" description="Chorismate-utilising enzyme C-terminal" evidence="6">
    <location>
        <begin position="202"/>
        <end position="450"/>
    </location>
</feature>
<organism evidence="7 8">
    <name type="scientific">Nocardiopsis rhodophaea</name>
    <dbReference type="NCBI Taxonomy" id="280238"/>
    <lineage>
        <taxon>Bacteria</taxon>
        <taxon>Bacillati</taxon>
        <taxon>Actinomycetota</taxon>
        <taxon>Actinomycetes</taxon>
        <taxon>Streptosporangiales</taxon>
        <taxon>Nocardiopsidaceae</taxon>
        <taxon>Nocardiopsis</taxon>
    </lineage>
</organism>
<dbReference type="NCBIfam" id="TIGR00543">
    <property type="entry name" value="isochor_syn"/>
    <property type="match status" value="1"/>
</dbReference>
<comment type="catalytic activity">
    <reaction evidence="1">
        <text>chorismate = isochorismate</text>
        <dbReference type="Rhea" id="RHEA:18985"/>
        <dbReference type="ChEBI" id="CHEBI:29748"/>
        <dbReference type="ChEBI" id="CHEBI:29780"/>
        <dbReference type="EC" id="5.4.4.2"/>
    </reaction>
</comment>
<dbReference type="Pfam" id="PF00425">
    <property type="entry name" value="Chorismate_bind"/>
    <property type="match status" value="1"/>
</dbReference>
<dbReference type="Gene3D" id="3.60.120.10">
    <property type="entry name" value="Anthranilate synthase"/>
    <property type="match status" value="1"/>
</dbReference>
<proteinExistence type="inferred from homology"/>
<dbReference type="InterPro" id="IPR005801">
    <property type="entry name" value="ADC_synthase"/>
</dbReference>
<accession>A0ABP5F0B9</accession>
<comment type="similarity">
    <text evidence="2">Belongs to the isochorismate synthase family.</text>
</comment>